<sequence length="134" mass="14852">MLKRTGEILREQIAAAPAQETLAETVVPKDPARLTPERISELWNGMPGGYAGFLKQWGYMQFARAVEAEVRATLPTTSQPNASVEQPRSDQPCELTAESLAEEMLDAAIYYANGHETDFRERAQGILDRKGMPT</sequence>
<evidence type="ECO:0000313" key="2">
    <source>
        <dbReference type="EMBL" id="NPT59690.1"/>
    </source>
</evidence>
<proteinExistence type="predicted"/>
<organism evidence="2 3">
    <name type="scientific">Paraburkholderia elongata</name>
    <dbReference type="NCBI Taxonomy" id="2675747"/>
    <lineage>
        <taxon>Bacteria</taxon>
        <taxon>Pseudomonadati</taxon>
        <taxon>Pseudomonadota</taxon>
        <taxon>Betaproteobacteria</taxon>
        <taxon>Burkholderiales</taxon>
        <taxon>Burkholderiaceae</taxon>
        <taxon>Paraburkholderia</taxon>
    </lineage>
</organism>
<dbReference type="EMBL" id="WOEZ01000196">
    <property type="protein sequence ID" value="NPT59690.1"/>
    <property type="molecule type" value="Genomic_DNA"/>
</dbReference>
<evidence type="ECO:0000256" key="1">
    <source>
        <dbReference type="SAM" id="MobiDB-lite"/>
    </source>
</evidence>
<dbReference type="AlphaFoldDB" id="A0A972NY36"/>
<keyword evidence="3" id="KW-1185">Reference proteome</keyword>
<dbReference type="Proteomes" id="UP000655523">
    <property type="component" value="Unassembled WGS sequence"/>
</dbReference>
<feature type="region of interest" description="Disordered" evidence="1">
    <location>
        <begin position="74"/>
        <end position="93"/>
    </location>
</feature>
<comment type="caution">
    <text evidence="2">The sequence shown here is derived from an EMBL/GenBank/DDBJ whole genome shotgun (WGS) entry which is preliminary data.</text>
</comment>
<reference evidence="2 3" key="1">
    <citation type="submission" date="2019-11" db="EMBL/GenBank/DDBJ databases">
        <title>Metabolism of dissolved organic matter in forest soils.</title>
        <authorList>
            <person name="Cyle K.T."/>
            <person name="Wilhelm R.C."/>
            <person name="Martinez C.E."/>
        </authorList>
    </citation>
    <scope>NUCLEOTIDE SEQUENCE [LARGE SCALE GENOMIC DNA]</scope>
    <source>
        <strain evidence="2 3">5N</strain>
    </source>
</reference>
<feature type="compositionally biased region" description="Polar residues" evidence="1">
    <location>
        <begin position="74"/>
        <end position="86"/>
    </location>
</feature>
<protein>
    <submittedName>
        <fullName evidence="2">Uncharacterized protein</fullName>
    </submittedName>
</protein>
<gene>
    <name evidence="2" type="ORF">GNZ13_35335</name>
</gene>
<accession>A0A972NY36</accession>
<dbReference type="RefSeq" id="WP_172173226.1">
    <property type="nucleotide sequence ID" value="NZ_WOEZ01000196.1"/>
</dbReference>
<name>A0A972NY36_9BURK</name>
<evidence type="ECO:0000313" key="3">
    <source>
        <dbReference type="Proteomes" id="UP000655523"/>
    </source>
</evidence>